<evidence type="ECO:0000256" key="2">
    <source>
        <dbReference type="SAM" id="MobiDB-lite"/>
    </source>
</evidence>
<reference evidence="5" key="2">
    <citation type="submission" date="2025-08" db="UniProtKB">
        <authorList>
            <consortium name="RefSeq"/>
        </authorList>
    </citation>
    <scope>IDENTIFICATION</scope>
    <source>
        <tissue evidence="5">Blood</tissue>
    </source>
</reference>
<dbReference type="InterPro" id="IPR055306">
    <property type="entry name" value="NBPF"/>
</dbReference>
<organism evidence="4 5">
    <name type="scientific">Callorhinus ursinus</name>
    <name type="common">Northern fur seal</name>
    <dbReference type="NCBI Taxonomy" id="34884"/>
    <lineage>
        <taxon>Eukaryota</taxon>
        <taxon>Metazoa</taxon>
        <taxon>Chordata</taxon>
        <taxon>Craniata</taxon>
        <taxon>Vertebrata</taxon>
        <taxon>Euteleostomi</taxon>
        <taxon>Mammalia</taxon>
        <taxon>Eutheria</taxon>
        <taxon>Laurasiatheria</taxon>
        <taxon>Carnivora</taxon>
        <taxon>Caniformia</taxon>
        <taxon>Pinnipedia</taxon>
        <taxon>Otariidae</taxon>
        <taxon>Callorhinus</taxon>
    </lineage>
</organism>
<dbReference type="Proteomes" id="UP000286641">
    <property type="component" value="Unplaced"/>
</dbReference>
<dbReference type="RefSeq" id="XP_025721077.1">
    <property type="nucleotide sequence ID" value="XM_025865292.1"/>
</dbReference>
<feature type="domain" description="Olduvai" evidence="3">
    <location>
        <begin position="1"/>
        <end position="92"/>
    </location>
</feature>
<feature type="domain" description="Olduvai" evidence="3">
    <location>
        <begin position="176"/>
        <end position="231"/>
    </location>
</feature>
<dbReference type="Pfam" id="PF06758">
    <property type="entry name" value="Olduvai"/>
    <property type="match status" value="3"/>
</dbReference>
<feature type="non-terminal residue" evidence="5">
    <location>
        <position position="231"/>
    </location>
</feature>
<evidence type="ECO:0000256" key="1">
    <source>
        <dbReference type="ARBA" id="ARBA00038417"/>
    </source>
</evidence>
<accession>A0A3Q7NRX8</accession>
<feature type="non-terminal residue" evidence="5">
    <location>
        <position position="1"/>
    </location>
</feature>
<comment type="similarity">
    <text evidence="1">Belongs to the NBPF family.</text>
</comment>
<evidence type="ECO:0000259" key="3">
    <source>
        <dbReference type="PROSITE" id="PS51316"/>
    </source>
</evidence>
<reference key="1">
    <citation type="submission" date="2019-01" db="UniProtKB">
        <authorList>
            <consortium name="RefSeq"/>
        </authorList>
    </citation>
    <scope>IDENTIFICATION</scope>
</reference>
<protein>
    <submittedName>
        <fullName evidence="5">Neuroblastoma breakpoint family member 3-like</fullName>
    </submittedName>
</protein>
<proteinExistence type="inferred from homology"/>
<dbReference type="SMART" id="SM01148">
    <property type="entry name" value="DUF1220"/>
    <property type="match status" value="3"/>
</dbReference>
<dbReference type="PANTHER" id="PTHR14199:SF29">
    <property type="entry name" value="NEUROBLASTOMA BREAKPOINT FAMILY MEMBER 4-RELATED"/>
    <property type="match status" value="1"/>
</dbReference>
<sequence>DRTDQEGLGRQEPAAPRLSRQLVEGVQQDVSRDSQDEHYLTYSVLPDLSDSYWPYRSTTIFLPEELEVCSSLEVTKNQFHHEEEEDQDQACPRFSRELPVVEEQDNPWDSLDECYMISSAFPDLSDPHGNSRRADINSFQNLDICSPLEAAQNHNDLLEEDQDWICPSPPCHTRFPRELPVAEGNEVPQDSLDECYLTSSVGHDLPDTWRPYTSASSIFDTLETFLGLDVD</sequence>
<evidence type="ECO:0000313" key="5">
    <source>
        <dbReference type="RefSeq" id="XP_025721077.1"/>
    </source>
</evidence>
<gene>
    <name evidence="5" type="primary">LOC112818027</name>
</gene>
<dbReference type="InterPro" id="IPR010630">
    <property type="entry name" value="Olduvai_dom"/>
</dbReference>
<dbReference type="InParanoid" id="A0A3Q7NRX8"/>
<dbReference type="PROSITE" id="PS51316">
    <property type="entry name" value="ODV"/>
    <property type="match status" value="2"/>
</dbReference>
<keyword evidence="4" id="KW-1185">Reference proteome</keyword>
<feature type="region of interest" description="Disordered" evidence="2">
    <location>
        <begin position="1"/>
        <end position="35"/>
    </location>
</feature>
<dbReference type="PANTHER" id="PTHR14199">
    <property type="entry name" value="NEUROBLASTOMA BREAKPOINT FAMILY MEMBER 6-LIKE PROTEIN"/>
    <property type="match status" value="1"/>
</dbReference>
<name>A0A3Q7NRX8_CALUR</name>
<dbReference type="AlphaFoldDB" id="A0A3Q7NRX8"/>
<evidence type="ECO:0000313" key="4">
    <source>
        <dbReference type="Proteomes" id="UP000286641"/>
    </source>
</evidence>